<evidence type="ECO:0000313" key="2">
    <source>
        <dbReference type="EnsemblPlants" id="Kaladp0045s0433.1.v1.1"/>
    </source>
</evidence>
<dbReference type="InterPro" id="IPR032001">
    <property type="entry name" value="SAWADEE_dom"/>
</dbReference>
<protein>
    <recommendedName>
        <fullName evidence="1">SAWADEE domain-containing protein</fullName>
    </recommendedName>
</protein>
<keyword evidence="3" id="KW-1185">Reference proteome</keyword>
<accession>A0A7N0TTQ5</accession>
<dbReference type="Pfam" id="PF16719">
    <property type="entry name" value="SAWADEE"/>
    <property type="match status" value="1"/>
</dbReference>
<evidence type="ECO:0000259" key="1">
    <source>
        <dbReference type="Pfam" id="PF16719"/>
    </source>
</evidence>
<evidence type="ECO:0000313" key="3">
    <source>
        <dbReference type="Proteomes" id="UP000594263"/>
    </source>
</evidence>
<dbReference type="PANTHER" id="PTHR33827">
    <property type="entry name" value="PROTEIN SAWADEE HOMEODOMAIN HOMOLOG 2"/>
    <property type="match status" value="1"/>
</dbReference>
<name>A0A7N0TTQ5_KALFE</name>
<dbReference type="OMA" id="LEAAECH"/>
<dbReference type="GO" id="GO:0003682">
    <property type="term" value="F:chromatin binding"/>
    <property type="evidence" value="ECO:0007669"/>
    <property type="project" value="InterPro"/>
</dbReference>
<dbReference type="InterPro" id="IPR039276">
    <property type="entry name" value="SHH1/2"/>
</dbReference>
<proteinExistence type="predicted"/>
<sequence>MIQEVRIRFAGFGKEDDEWVNVKRYVRERSIPLEAAECHKVKVGDLVLCYQDRLDHSVYCDAHILRIEQRIHDIRGCRCLFFVHYDDDGSEEQVPLTRLCCRPN</sequence>
<dbReference type="PANTHER" id="PTHR33827:SF2">
    <property type="entry name" value="PROTEIN SAWADEE HOMEODOMAIN HOMOLOG 1"/>
    <property type="match status" value="1"/>
</dbReference>
<dbReference type="Gene3D" id="2.40.50.40">
    <property type="match status" value="1"/>
</dbReference>
<dbReference type="Gene3D" id="2.30.30.140">
    <property type="match status" value="1"/>
</dbReference>
<organism evidence="2 3">
    <name type="scientific">Kalanchoe fedtschenkoi</name>
    <name type="common">Lavender scallops</name>
    <name type="synonym">South American air plant</name>
    <dbReference type="NCBI Taxonomy" id="63787"/>
    <lineage>
        <taxon>Eukaryota</taxon>
        <taxon>Viridiplantae</taxon>
        <taxon>Streptophyta</taxon>
        <taxon>Embryophyta</taxon>
        <taxon>Tracheophyta</taxon>
        <taxon>Spermatophyta</taxon>
        <taxon>Magnoliopsida</taxon>
        <taxon>eudicotyledons</taxon>
        <taxon>Gunneridae</taxon>
        <taxon>Pentapetalae</taxon>
        <taxon>Saxifragales</taxon>
        <taxon>Crassulaceae</taxon>
        <taxon>Kalanchoe</taxon>
    </lineage>
</organism>
<feature type="domain" description="SAWADEE" evidence="1">
    <location>
        <begin position="4"/>
        <end position="100"/>
    </location>
</feature>
<dbReference type="Gramene" id="Kaladp0045s0433.1.v1.1">
    <property type="protein sequence ID" value="Kaladp0045s0433.1.v1.1"/>
    <property type="gene ID" value="Kaladp0045s0433.v1.1"/>
</dbReference>
<dbReference type="EnsemblPlants" id="Kaladp0045s0433.1.v1.1">
    <property type="protein sequence ID" value="Kaladp0045s0433.1.v1.1"/>
    <property type="gene ID" value="Kaladp0045s0433.v1.1"/>
</dbReference>
<reference evidence="2" key="1">
    <citation type="submission" date="2021-01" db="UniProtKB">
        <authorList>
            <consortium name="EnsemblPlants"/>
        </authorList>
    </citation>
    <scope>IDENTIFICATION</scope>
</reference>
<dbReference type="Proteomes" id="UP000594263">
    <property type="component" value="Unplaced"/>
</dbReference>
<dbReference type="AlphaFoldDB" id="A0A7N0TTQ5"/>